<reference evidence="1" key="1">
    <citation type="journal article" date="2011" name="PLoS Biol.">
        <title>Gene gain and loss during evolution of obligate parasitism in the white rust pathogen of Arabidopsis thaliana.</title>
        <authorList>
            <person name="Kemen E."/>
            <person name="Gardiner A."/>
            <person name="Schultz-Larsen T."/>
            <person name="Kemen A.C."/>
            <person name="Balmuth A.L."/>
            <person name="Robert-Seilaniantz A."/>
            <person name="Bailey K."/>
            <person name="Holub E."/>
            <person name="Studholme D.J."/>
            <person name="Maclean D."/>
            <person name="Jones J.D."/>
        </authorList>
    </citation>
    <scope>NUCLEOTIDE SEQUENCE</scope>
</reference>
<organism evidence="1">
    <name type="scientific">Albugo laibachii Nc14</name>
    <dbReference type="NCBI Taxonomy" id="890382"/>
    <lineage>
        <taxon>Eukaryota</taxon>
        <taxon>Sar</taxon>
        <taxon>Stramenopiles</taxon>
        <taxon>Oomycota</taxon>
        <taxon>Peronosporomycetes</taxon>
        <taxon>Albuginales</taxon>
        <taxon>Albuginaceae</taxon>
        <taxon>Albugo</taxon>
    </lineage>
</organism>
<sequence>MRIVPYERDALSSFACHLRGRTKKWIKIFVRPNLEGKRKLESTNTDSMPPRKRSK</sequence>
<name>F0W816_9STRA</name>
<proteinExistence type="predicted"/>
<dbReference type="EMBL" id="FR824077">
    <property type="protein sequence ID" value="CCA17269.1"/>
    <property type="molecule type" value="Genomic_DNA"/>
</dbReference>
<evidence type="ECO:0000313" key="1">
    <source>
        <dbReference type="EMBL" id="CCA17269.1"/>
    </source>
</evidence>
<accession>F0W816</accession>
<protein>
    <submittedName>
        <fullName evidence="1">AlNc14C32G2966 protein</fullName>
    </submittedName>
</protein>
<gene>
    <name evidence="1" type="primary">AlNc14C32G2966</name>
    <name evidence="1" type="ORF">ALNC14_034120</name>
</gene>
<dbReference type="HOGENOM" id="CLU_3036351_0_0_1"/>
<dbReference type="AlphaFoldDB" id="F0W816"/>
<reference evidence="1" key="2">
    <citation type="submission" date="2011-02" db="EMBL/GenBank/DDBJ databases">
        <authorList>
            <person name="MacLean D."/>
        </authorList>
    </citation>
    <scope>NUCLEOTIDE SEQUENCE</scope>
</reference>